<dbReference type="Proteomes" id="UP001589575">
    <property type="component" value="Unassembled WGS sequence"/>
</dbReference>
<protein>
    <submittedName>
        <fullName evidence="2">Uncharacterized protein</fullName>
    </submittedName>
</protein>
<evidence type="ECO:0000313" key="2">
    <source>
        <dbReference type="EMBL" id="MFB9072967.1"/>
    </source>
</evidence>
<proteinExistence type="predicted"/>
<evidence type="ECO:0000313" key="3">
    <source>
        <dbReference type="Proteomes" id="UP001589575"/>
    </source>
</evidence>
<sequence>MPHRRRRPHRPSCRLPQRTPRSRRHSEWRPSTSTTPFPRIPTCCGRCCGSRRGRCRLPPRRTCAWPPSRPG</sequence>
<gene>
    <name evidence="2" type="ORF">ACFFX0_17865</name>
</gene>
<dbReference type="EMBL" id="JBHMFI010000001">
    <property type="protein sequence ID" value="MFB9072967.1"/>
    <property type="molecule type" value="Genomic_DNA"/>
</dbReference>
<comment type="caution">
    <text evidence="2">The sequence shown here is derived from an EMBL/GenBank/DDBJ whole genome shotgun (WGS) entry which is preliminary data.</text>
</comment>
<keyword evidence="3" id="KW-1185">Reference proteome</keyword>
<organism evidence="2 3">
    <name type="scientific">Citricoccus parietis</name>
    <dbReference type="NCBI Taxonomy" id="592307"/>
    <lineage>
        <taxon>Bacteria</taxon>
        <taxon>Bacillati</taxon>
        <taxon>Actinomycetota</taxon>
        <taxon>Actinomycetes</taxon>
        <taxon>Micrococcales</taxon>
        <taxon>Micrococcaceae</taxon>
        <taxon>Citricoccus</taxon>
    </lineage>
</organism>
<evidence type="ECO:0000256" key="1">
    <source>
        <dbReference type="SAM" id="MobiDB-lite"/>
    </source>
</evidence>
<feature type="region of interest" description="Disordered" evidence="1">
    <location>
        <begin position="1"/>
        <end position="38"/>
    </location>
</feature>
<name>A0ABV5G204_9MICC</name>
<reference evidence="2 3" key="1">
    <citation type="submission" date="2024-09" db="EMBL/GenBank/DDBJ databases">
        <authorList>
            <person name="Sun Q."/>
            <person name="Mori K."/>
        </authorList>
    </citation>
    <scope>NUCLEOTIDE SEQUENCE [LARGE SCALE GENOMIC DNA]</scope>
    <source>
        <strain evidence="2 3">CCM 7609</strain>
    </source>
</reference>
<accession>A0ABV5G204</accession>
<feature type="compositionally biased region" description="Basic residues" evidence="1">
    <location>
        <begin position="1"/>
        <end position="12"/>
    </location>
</feature>